<keyword evidence="2" id="KW-0560">Oxidoreductase</keyword>
<sequence>MYDRTGLFIGGDWQPALSGARVEVIDPATEDPIGSVPRAGADDLDRALTAMARANAGWRTTPGWQRSAILRAIARQMAARADLAAHDMSEETGKPLAEAKGEWQAAIDQFDWYADEARRIFGHSLKGREADVVLDVRYDPVGPVAAFTAWNFPALLPARKVAPALAAGCPIVVKPSEEAPSSMFHIAECAAEAGLPAGVLNVVTGDPAMISAHLIAAPLIRKVSLTGSVPVGRLLAEQSARGLKKVSMELGGHAPVLVFPEVDADAVGTLCARTKFRNAGQVCISPSRFYVHEDAYEPFANAMARTAAEARIGRGLDEGVTFGPMANARGRDRVLELIADAKTCGAEVLAGGGVPQGQNRGFYIEPTVLGRVPDAARIMSEEPFGPVAPITTFSSFDEAVARANALPFGLAAYVFSDRLSVANRAAQALEAGMIGVNDMLLATAEAPFGGIKDSGMGREGGQLGVLEYLEPKYVKYRYS</sequence>
<dbReference type="InterPro" id="IPR050740">
    <property type="entry name" value="Aldehyde_DH_Superfamily"/>
</dbReference>
<keyword evidence="5" id="KW-1185">Reference proteome</keyword>
<protein>
    <submittedName>
        <fullName evidence="4">Aldehyde dehydrogenase family protein</fullName>
    </submittedName>
</protein>
<reference evidence="4 5" key="1">
    <citation type="submission" date="2019-12" db="EMBL/GenBank/DDBJ databases">
        <authorList>
            <person name="Li M."/>
        </authorList>
    </citation>
    <scope>NUCLEOTIDE SEQUENCE [LARGE SCALE GENOMIC DNA]</scope>
    <source>
        <strain evidence="4 5">GBMRC 2024</strain>
    </source>
</reference>
<feature type="domain" description="Aldehyde dehydrogenase" evidence="3">
    <location>
        <begin position="16"/>
        <end position="474"/>
    </location>
</feature>
<dbReference type="Pfam" id="PF00171">
    <property type="entry name" value="Aldedh"/>
    <property type="match status" value="1"/>
</dbReference>
<dbReference type="PANTHER" id="PTHR43353">
    <property type="entry name" value="SUCCINATE-SEMIALDEHYDE DEHYDROGENASE, MITOCHONDRIAL"/>
    <property type="match status" value="1"/>
</dbReference>
<dbReference type="GO" id="GO:0004777">
    <property type="term" value="F:succinate-semialdehyde dehydrogenase (NAD+) activity"/>
    <property type="evidence" value="ECO:0007669"/>
    <property type="project" value="TreeGrafter"/>
</dbReference>
<dbReference type="InterPro" id="IPR016163">
    <property type="entry name" value="Ald_DH_C"/>
</dbReference>
<comment type="similarity">
    <text evidence="1">Belongs to the aldehyde dehydrogenase family.</text>
</comment>
<dbReference type="InterPro" id="IPR016162">
    <property type="entry name" value="Ald_DH_N"/>
</dbReference>
<evidence type="ECO:0000313" key="5">
    <source>
        <dbReference type="Proteomes" id="UP000477911"/>
    </source>
</evidence>
<evidence type="ECO:0000259" key="3">
    <source>
        <dbReference type="Pfam" id="PF00171"/>
    </source>
</evidence>
<dbReference type="SUPFAM" id="SSF53720">
    <property type="entry name" value="ALDH-like"/>
    <property type="match status" value="1"/>
</dbReference>
<dbReference type="AlphaFoldDB" id="A0A6L7G5M7"/>
<accession>A0A6L7G5M7</accession>
<dbReference type="GO" id="GO:0009450">
    <property type="term" value="P:gamma-aminobutyric acid catabolic process"/>
    <property type="evidence" value="ECO:0007669"/>
    <property type="project" value="TreeGrafter"/>
</dbReference>
<organism evidence="4 5">
    <name type="scientific">Pseudooceanicola albus</name>
    <dbReference type="NCBI Taxonomy" id="2692189"/>
    <lineage>
        <taxon>Bacteria</taxon>
        <taxon>Pseudomonadati</taxon>
        <taxon>Pseudomonadota</taxon>
        <taxon>Alphaproteobacteria</taxon>
        <taxon>Rhodobacterales</taxon>
        <taxon>Paracoccaceae</taxon>
        <taxon>Pseudooceanicola</taxon>
    </lineage>
</organism>
<dbReference type="PANTHER" id="PTHR43353:SF5">
    <property type="entry name" value="SUCCINATE-SEMIALDEHYDE DEHYDROGENASE, MITOCHONDRIAL"/>
    <property type="match status" value="1"/>
</dbReference>
<dbReference type="InterPro" id="IPR015590">
    <property type="entry name" value="Aldehyde_DH_dom"/>
</dbReference>
<dbReference type="Proteomes" id="UP000477911">
    <property type="component" value="Unassembled WGS sequence"/>
</dbReference>
<gene>
    <name evidence="4" type="ORF">GR170_16005</name>
</gene>
<evidence type="ECO:0000313" key="4">
    <source>
        <dbReference type="EMBL" id="MXN19341.1"/>
    </source>
</evidence>
<comment type="caution">
    <text evidence="4">The sequence shown here is derived from an EMBL/GenBank/DDBJ whole genome shotgun (WGS) entry which is preliminary data.</text>
</comment>
<dbReference type="FunFam" id="3.40.605.10:FF:000007">
    <property type="entry name" value="NAD/NADP-dependent betaine aldehyde dehydrogenase"/>
    <property type="match status" value="1"/>
</dbReference>
<dbReference type="Gene3D" id="3.40.605.10">
    <property type="entry name" value="Aldehyde Dehydrogenase, Chain A, domain 1"/>
    <property type="match status" value="1"/>
</dbReference>
<dbReference type="Gene3D" id="3.40.309.10">
    <property type="entry name" value="Aldehyde Dehydrogenase, Chain A, domain 2"/>
    <property type="match status" value="1"/>
</dbReference>
<proteinExistence type="inferred from homology"/>
<dbReference type="EMBL" id="WUMU01000018">
    <property type="protein sequence ID" value="MXN19341.1"/>
    <property type="molecule type" value="Genomic_DNA"/>
</dbReference>
<evidence type="ECO:0000256" key="1">
    <source>
        <dbReference type="ARBA" id="ARBA00009986"/>
    </source>
</evidence>
<evidence type="ECO:0000256" key="2">
    <source>
        <dbReference type="ARBA" id="ARBA00023002"/>
    </source>
</evidence>
<dbReference type="InterPro" id="IPR016161">
    <property type="entry name" value="Ald_DH/histidinol_DH"/>
</dbReference>
<dbReference type="CDD" id="cd07103">
    <property type="entry name" value="ALDH_F5_SSADH_GabD"/>
    <property type="match status" value="1"/>
</dbReference>
<name>A0A6L7G5M7_9RHOB</name>